<dbReference type="EMBL" id="JAACJN010000255">
    <property type="protein sequence ID" value="KAF5355381.1"/>
    <property type="molecule type" value="Genomic_DNA"/>
</dbReference>
<evidence type="ECO:0000256" key="4">
    <source>
        <dbReference type="ARBA" id="ARBA00022786"/>
    </source>
</evidence>
<dbReference type="InterPro" id="IPR051947">
    <property type="entry name" value="Sentrin-specific_protease"/>
</dbReference>
<reference evidence="8 10" key="1">
    <citation type="journal article" date="2020" name="ISME J.">
        <title>Uncovering the hidden diversity of litter-decomposition mechanisms in mushroom-forming fungi.</title>
        <authorList>
            <person name="Floudas D."/>
            <person name="Bentzer J."/>
            <person name="Ahren D."/>
            <person name="Johansson T."/>
            <person name="Persson P."/>
            <person name="Tunlid A."/>
        </authorList>
    </citation>
    <scope>NUCLEOTIDE SEQUENCE [LARGE SCALE GENOMIC DNA]</scope>
    <source>
        <strain evidence="8 10">CBS 406.79</strain>
    </source>
</reference>
<feature type="domain" description="Ubiquitin-like protease family profile" evidence="7">
    <location>
        <begin position="216"/>
        <end position="413"/>
    </location>
</feature>
<dbReference type="GO" id="GO:0005737">
    <property type="term" value="C:cytoplasm"/>
    <property type="evidence" value="ECO:0007669"/>
    <property type="project" value="TreeGrafter"/>
</dbReference>
<dbReference type="GO" id="GO:0016926">
    <property type="term" value="P:protein desumoylation"/>
    <property type="evidence" value="ECO:0007669"/>
    <property type="project" value="TreeGrafter"/>
</dbReference>
<dbReference type="GO" id="GO:0070139">
    <property type="term" value="F:SUMO-specific endopeptidase activity"/>
    <property type="evidence" value="ECO:0007669"/>
    <property type="project" value="TreeGrafter"/>
</dbReference>
<dbReference type="SUPFAM" id="SSF54001">
    <property type="entry name" value="Cysteine proteinases"/>
    <property type="match status" value="1"/>
</dbReference>
<evidence type="ECO:0000256" key="5">
    <source>
        <dbReference type="ARBA" id="ARBA00022801"/>
    </source>
</evidence>
<evidence type="ECO:0000313" key="8">
    <source>
        <dbReference type="EMBL" id="KAF5355381.1"/>
    </source>
</evidence>
<keyword evidence="10" id="KW-1185">Reference proteome</keyword>
<dbReference type="Gene3D" id="3.40.395.10">
    <property type="entry name" value="Adenoviral Proteinase, Chain A"/>
    <property type="match status" value="1"/>
</dbReference>
<evidence type="ECO:0000259" key="7">
    <source>
        <dbReference type="PROSITE" id="PS50600"/>
    </source>
</evidence>
<evidence type="ECO:0000256" key="6">
    <source>
        <dbReference type="SAM" id="MobiDB-lite"/>
    </source>
</evidence>
<feature type="compositionally biased region" description="Low complexity" evidence="6">
    <location>
        <begin position="70"/>
        <end position="79"/>
    </location>
</feature>
<dbReference type="GO" id="GO:0005634">
    <property type="term" value="C:nucleus"/>
    <property type="evidence" value="ECO:0007669"/>
    <property type="project" value="TreeGrafter"/>
</dbReference>
<evidence type="ECO:0000256" key="2">
    <source>
        <dbReference type="ARBA" id="ARBA00022553"/>
    </source>
</evidence>
<dbReference type="GO" id="GO:0006508">
    <property type="term" value="P:proteolysis"/>
    <property type="evidence" value="ECO:0007669"/>
    <property type="project" value="UniProtKB-KW"/>
</dbReference>
<evidence type="ECO:0000256" key="1">
    <source>
        <dbReference type="ARBA" id="ARBA00005234"/>
    </source>
</evidence>
<evidence type="ECO:0000313" key="10">
    <source>
        <dbReference type="Proteomes" id="UP000518752"/>
    </source>
</evidence>
<dbReference type="EMBL" id="JAACJN010000096">
    <property type="protein sequence ID" value="KAF5375605.1"/>
    <property type="molecule type" value="Genomic_DNA"/>
</dbReference>
<keyword evidence="3" id="KW-0645">Protease</keyword>
<sequence>MSDEIFTRPPKPPDNEFMQRFIDGHRHRRKSSKKSGTGHVSATYHNTTLDHKQDLKHKVSSDIEQRPQKLSKSSLPKSKAVSDVKEQSRQVLKPNIPQQKSTSTVVERLQYLSRRNLPKPEVQSIRGAHISVQKSDDIQLPKFSKFLSPAKDSFETTKTTTPSHSINAYEDVKRPGPQNSNVIDNVGTSSPTEITTNAPPIASIEYSDKRLKSIIKLITDADIARLEPGQYLNDILIEYGLRLWHWQLEMTYPAKVDTIHIFNSFFYHQLRTFGPQESYNRVKTWTSNVDIFSKYFVIVPIHESFHWYLAVIHRPEFILPYHLESPTSPLLDGSELSPIQVELEPSGSNQQTIIYVLDSMGFQHPNIGTHLTNYLRCEANARKMCSNTLNPIVPKQSNAKDCGVYVLHFAERFVEYICTYSNPLEYNEKHWDITRLMNYRSSMKDILLNNIELLKDA</sequence>
<feature type="compositionally biased region" description="Polar residues" evidence="6">
    <location>
        <begin position="34"/>
        <end position="47"/>
    </location>
</feature>
<dbReference type="OrthoDB" id="442460at2759"/>
<organism evidence="8 10">
    <name type="scientific">Collybiopsis confluens</name>
    <dbReference type="NCBI Taxonomy" id="2823264"/>
    <lineage>
        <taxon>Eukaryota</taxon>
        <taxon>Fungi</taxon>
        <taxon>Dikarya</taxon>
        <taxon>Basidiomycota</taxon>
        <taxon>Agaricomycotina</taxon>
        <taxon>Agaricomycetes</taxon>
        <taxon>Agaricomycetidae</taxon>
        <taxon>Agaricales</taxon>
        <taxon>Marasmiineae</taxon>
        <taxon>Omphalotaceae</taxon>
        <taxon>Collybiopsis</taxon>
    </lineage>
</organism>
<keyword evidence="4" id="KW-0833">Ubl conjugation pathway</keyword>
<dbReference type="InterPro" id="IPR003653">
    <property type="entry name" value="Peptidase_C48_C"/>
</dbReference>
<feature type="region of interest" description="Disordered" evidence="6">
    <location>
        <begin position="26"/>
        <end position="90"/>
    </location>
</feature>
<evidence type="ECO:0000256" key="3">
    <source>
        <dbReference type="ARBA" id="ARBA00022670"/>
    </source>
</evidence>
<dbReference type="InterPro" id="IPR038765">
    <property type="entry name" value="Papain-like_cys_pep_sf"/>
</dbReference>
<comment type="similarity">
    <text evidence="1">Belongs to the peptidase C48 family.</text>
</comment>
<dbReference type="AlphaFoldDB" id="A0A8H5DA02"/>
<dbReference type="PANTHER" id="PTHR46896">
    <property type="entry name" value="SENTRIN-SPECIFIC PROTEASE"/>
    <property type="match status" value="1"/>
</dbReference>
<gene>
    <name evidence="9" type="ORF">D9757_008562</name>
    <name evidence="8" type="ORF">D9757_014594</name>
</gene>
<keyword evidence="5" id="KW-0378">Hydrolase</keyword>
<feature type="compositionally biased region" description="Basic and acidic residues" evidence="6">
    <location>
        <begin position="48"/>
        <end position="67"/>
    </location>
</feature>
<name>A0A8H5DA02_9AGAR</name>
<comment type="caution">
    <text evidence="8">The sequence shown here is derived from an EMBL/GenBank/DDBJ whole genome shotgun (WGS) entry which is preliminary data.</text>
</comment>
<protein>
    <recommendedName>
        <fullName evidence="7">Ubiquitin-like protease family profile domain-containing protein</fullName>
    </recommendedName>
</protein>
<dbReference type="Pfam" id="PF02902">
    <property type="entry name" value="Peptidase_C48"/>
    <property type="match status" value="1"/>
</dbReference>
<dbReference type="Proteomes" id="UP000518752">
    <property type="component" value="Unassembled WGS sequence"/>
</dbReference>
<keyword evidence="2" id="KW-0597">Phosphoprotein</keyword>
<dbReference type="PANTHER" id="PTHR46896:SF3">
    <property type="entry name" value="FI06413P-RELATED"/>
    <property type="match status" value="1"/>
</dbReference>
<dbReference type="PROSITE" id="PS50600">
    <property type="entry name" value="ULP_PROTEASE"/>
    <property type="match status" value="1"/>
</dbReference>
<accession>A0A8H5DA02</accession>
<proteinExistence type="inferred from homology"/>
<evidence type="ECO:0000313" key="9">
    <source>
        <dbReference type="EMBL" id="KAF5375605.1"/>
    </source>
</evidence>